<feature type="domain" description="MannoseP isomerase/GMP-like beta-helix" evidence="6">
    <location>
        <begin position="335"/>
        <end position="388"/>
    </location>
</feature>
<feature type="domain" description="Nucleotidyl transferase" evidence="4">
    <location>
        <begin position="39"/>
        <end position="326"/>
    </location>
</feature>
<dbReference type="EC" id="2.7.7.13" evidence="7"/>
<dbReference type="GO" id="GO:0004475">
    <property type="term" value="F:mannose-1-phosphate guanylyltransferase (GTP) activity"/>
    <property type="evidence" value="ECO:0007669"/>
    <property type="project" value="UniProtKB-EC"/>
</dbReference>
<accession>A0ABV7C0X8</accession>
<dbReference type="CDD" id="cd02509">
    <property type="entry name" value="GDP-M1P_Guanylyltransferase"/>
    <property type="match status" value="1"/>
</dbReference>
<comment type="similarity">
    <text evidence="1 3">Belongs to the mannose-6-phosphate isomerase type 2 family.</text>
</comment>
<dbReference type="Pfam" id="PF00483">
    <property type="entry name" value="NTP_transferase"/>
    <property type="match status" value="1"/>
</dbReference>
<keyword evidence="2 7" id="KW-0808">Transferase</keyword>
<evidence type="ECO:0000313" key="8">
    <source>
        <dbReference type="Proteomes" id="UP001595420"/>
    </source>
</evidence>
<dbReference type="Pfam" id="PF01050">
    <property type="entry name" value="MannoseP_isomer"/>
    <property type="match status" value="1"/>
</dbReference>
<keyword evidence="7" id="KW-0413">Isomerase</keyword>
<dbReference type="InterPro" id="IPR005835">
    <property type="entry name" value="NTP_transferase_dom"/>
</dbReference>
<evidence type="ECO:0000256" key="2">
    <source>
        <dbReference type="ARBA" id="ARBA00022679"/>
    </source>
</evidence>
<keyword evidence="8" id="KW-1185">Reference proteome</keyword>
<evidence type="ECO:0000259" key="4">
    <source>
        <dbReference type="Pfam" id="PF00483"/>
    </source>
</evidence>
<protein>
    <submittedName>
        <fullName evidence="7">Mannose-1-phosphate guanylyltransferase/mannose-6-phosphate isomerase</fullName>
        <ecNumber evidence="7">2.7.7.13</ecNumber>
        <ecNumber evidence="7">5.3.1.8</ecNumber>
    </submittedName>
</protein>
<dbReference type="NCBIfam" id="TIGR01479">
    <property type="entry name" value="GMP_PMI"/>
    <property type="match status" value="1"/>
</dbReference>
<dbReference type="PANTHER" id="PTHR46390:SF1">
    <property type="entry name" value="MANNOSE-1-PHOSPHATE GUANYLYLTRANSFERASE"/>
    <property type="match status" value="1"/>
</dbReference>
<keyword evidence="7" id="KW-0548">Nucleotidyltransferase</keyword>
<evidence type="ECO:0000313" key="7">
    <source>
        <dbReference type="EMBL" id="MFC3003537.1"/>
    </source>
</evidence>
<evidence type="ECO:0000259" key="6">
    <source>
        <dbReference type="Pfam" id="PF22640"/>
    </source>
</evidence>
<dbReference type="Pfam" id="PF22640">
    <property type="entry name" value="ManC_GMP_beta-helix"/>
    <property type="match status" value="1"/>
</dbReference>
<dbReference type="InterPro" id="IPR054566">
    <property type="entry name" value="ManC/GMP-like_b-helix"/>
</dbReference>
<dbReference type="InterPro" id="IPR051161">
    <property type="entry name" value="Mannose-6P_isomerase_type2"/>
</dbReference>
<gene>
    <name evidence="7" type="ORF">ACFOD3_26825</name>
</gene>
<dbReference type="InterPro" id="IPR006375">
    <property type="entry name" value="Man1P_GuaTrfase/Man6P_Isoase"/>
</dbReference>
<name>A0ABV7C0X8_9PROT</name>
<dbReference type="EMBL" id="JBHRSB010000012">
    <property type="protein sequence ID" value="MFC3003537.1"/>
    <property type="molecule type" value="Genomic_DNA"/>
</dbReference>
<evidence type="ECO:0000259" key="5">
    <source>
        <dbReference type="Pfam" id="PF01050"/>
    </source>
</evidence>
<organism evidence="7 8">
    <name type="scientific">Falsiroseomonas tokyonensis</name>
    <dbReference type="NCBI Taxonomy" id="430521"/>
    <lineage>
        <taxon>Bacteria</taxon>
        <taxon>Pseudomonadati</taxon>
        <taxon>Pseudomonadota</taxon>
        <taxon>Alphaproteobacteria</taxon>
        <taxon>Acetobacterales</taxon>
        <taxon>Roseomonadaceae</taxon>
        <taxon>Falsiroseomonas</taxon>
    </lineage>
</organism>
<dbReference type="RefSeq" id="WP_216839993.1">
    <property type="nucleotide sequence ID" value="NZ_JAFNJS010000012.1"/>
</dbReference>
<dbReference type="InterPro" id="IPR001538">
    <property type="entry name" value="Man6P_isomerase-2_C"/>
</dbReference>
<dbReference type="Proteomes" id="UP001595420">
    <property type="component" value="Unassembled WGS sequence"/>
</dbReference>
<proteinExistence type="inferred from homology"/>
<reference evidence="8" key="1">
    <citation type="journal article" date="2019" name="Int. J. Syst. Evol. Microbiol.">
        <title>The Global Catalogue of Microorganisms (GCM) 10K type strain sequencing project: providing services to taxonomists for standard genome sequencing and annotation.</title>
        <authorList>
            <consortium name="The Broad Institute Genomics Platform"/>
            <consortium name="The Broad Institute Genome Sequencing Center for Infectious Disease"/>
            <person name="Wu L."/>
            <person name="Ma J."/>
        </authorList>
    </citation>
    <scope>NUCLEOTIDE SEQUENCE [LARGE SCALE GENOMIC DNA]</scope>
    <source>
        <strain evidence="8">CGMCC 1.16855</strain>
    </source>
</reference>
<feature type="domain" description="Mannose-6-phosphate isomerase type II C-terminal" evidence="5">
    <location>
        <begin position="392"/>
        <end position="506"/>
    </location>
</feature>
<dbReference type="PANTHER" id="PTHR46390">
    <property type="entry name" value="MANNOSE-1-PHOSPHATE GUANYLYLTRANSFERASE"/>
    <property type="match status" value="1"/>
</dbReference>
<sequence length="511" mass="55137">MDLNVLHPGLSVDATASELAGAPGVAPLARTAAPSRIVPVILSGGSGSRLWPLSRESLPKQFLALTSQRTMLQETVLRAQGCGPEGPDFAAPIIVCNQEHRFLAAAQLSELGIADRRILLEPIGRSSAPAICAAALLVAEEDPDALIWMKAADALVEDTPALHRLLRTGAEAARDGRIVTFGIRPTSAEAGYGYIEVGPPLDAAAGAHAITRFVEKPKADVAAGFVASGRYLWNSGMYLFTARGLLREMALHAPELLAHATEAIRLRRQDPDFIRLDEVSFTACPSLSLDHAVAEHTALGAVVPAELRWSDVGSWDALWQVGRKDAAGNAASGDALLVGSRDCYVRSEDGVVTAVVGLEDVVVVATGDAVLAVHRDQAQDVRRVVKRLKEMGRKQASQHSRCHRPWGYYETLSIEGRFQVKHIVVQPGQKLSLQKHFHRAEHWVVVQGSALVTRDAEEILLTENQAIHLPLGCVHRLSNPGRIPLAIIEVQLGAYLGEDDIVRLEDMFGRC</sequence>
<evidence type="ECO:0000256" key="3">
    <source>
        <dbReference type="RuleBase" id="RU004190"/>
    </source>
</evidence>
<dbReference type="InterPro" id="IPR049577">
    <property type="entry name" value="GMPP_N"/>
</dbReference>
<evidence type="ECO:0000256" key="1">
    <source>
        <dbReference type="ARBA" id="ARBA00006115"/>
    </source>
</evidence>
<comment type="caution">
    <text evidence="7">The sequence shown here is derived from an EMBL/GenBank/DDBJ whole genome shotgun (WGS) entry which is preliminary data.</text>
</comment>
<dbReference type="CDD" id="cd02213">
    <property type="entry name" value="cupin_PMI_typeII_C"/>
    <property type="match status" value="1"/>
</dbReference>
<dbReference type="GO" id="GO:0004476">
    <property type="term" value="F:mannose-6-phosphate isomerase activity"/>
    <property type="evidence" value="ECO:0007669"/>
    <property type="project" value="UniProtKB-EC"/>
</dbReference>
<dbReference type="EC" id="5.3.1.8" evidence="7"/>